<feature type="transmembrane region" description="Helical" evidence="1">
    <location>
        <begin position="177"/>
        <end position="198"/>
    </location>
</feature>
<dbReference type="Pfam" id="PF13962">
    <property type="entry name" value="PGG"/>
    <property type="match status" value="1"/>
</dbReference>
<name>A0A2Z7CPU1_9LAMI</name>
<feature type="domain" description="PGG" evidence="2">
    <location>
        <begin position="172"/>
        <end position="284"/>
    </location>
</feature>
<keyword evidence="4" id="KW-1185">Reference proteome</keyword>
<dbReference type="EMBL" id="KQ993490">
    <property type="protein sequence ID" value="KZV49112.1"/>
    <property type="molecule type" value="Genomic_DNA"/>
</dbReference>
<feature type="transmembrane region" description="Helical" evidence="1">
    <location>
        <begin position="218"/>
        <end position="240"/>
    </location>
</feature>
<dbReference type="OrthoDB" id="1921232at2759"/>
<evidence type="ECO:0000313" key="4">
    <source>
        <dbReference type="Proteomes" id="UP000250235"/>
    </source>
</evidence>
<dbReference type="GO" id="GO:0016020">
    <property type="term" value="C:membrane"/>
    <property type="evidence" value="ECO:0007669"/>
    <property type="project" value="TreeGrafter"/>
</dbReference>
<keyword evidence="1" id="KW-1133">Transmembrane helix</keyword>
<evidence type="ECO:0000259" key="2">
    <source>
        <dbReference type="Pfam" id="PF13962"/>
    </source>
</evidence>
<dbReference type="AlphaFoldDB" id="A0A2Z7CPU1"/>
<gene>
    <name evidence="3" type="ORF">F511_43800</name>
</gene>
<protein>
    <submittedName>
        <fullName evidence="3">Ankyrin repeat-containing protein-like</fullName>
    </submittedName>
</protein>
<evidence type="ECO:0000256" key="1">
    <source>
        <dbReference type="SAM" id="Phobius"/>
    </source>
</evidence>
<dbReference type="InterPro" id="IPR026961">
    <property type="entry name" value="PGG_dom"/>
</dbReference>
<evidence type="ECO:0000313" key="3">
    <source>
        <dbReference type="EMBL" id="KZV49112.1"/>
    </source>
</evidence>
<organism evidence="3 4">
    <name type="scientific">Dorcoceras hygrometricum</name>
    <dbReference type="NCBI Taxonomy" id="472368"/>
    <lineage>
        <taxon>Eukaryota</taxon>
        <taxon>Viridiplantae</taxon>
        <taxon>Streptophyta</taxon>
        <taxon>Embryophyta</taxon>
        <taxon>Tracheophyta</taxon>
        <taxon>Spermatophyta</taxon>
        <taxon>Magnoliopsida</taxon>
        <taxon>eudicotyledons</taxon>
        <taxon>Gunneridae</taxon>
        <taxon>Pentapetalae</taxon>
        <taxon>asterids</taxon>
        <taxon>lamiids</taxon>
        <taxon>Lamiales</taxon>
        <taxon>Gesneriaceae</taxon>
        <taxon>Didymocarpoideae</taxon>
        <taxon>Trichosporeae</taxon>
        <taxon>Loxocarpinae</taxon>
        <taxon>Dorcoceras</taxon>
    </lineage>
</organism>
<dbReference type="PANTHER" id="PTHR24177">
    <property type="entry name" value="CASKIN"/>
    <property type="match status" value="1"/>
</dbReference>
<feature type="transmembrane region" description="Helical" evidence="1">
    <location>
        <begin position="292"/>
        <end position="321"/>
    </location>
</feature>
<reference evidence="3 4" key="1">
    <citation type="journal article" date="2015" name="Proc. Natl. Acad. Sci. U.S.A.">
        <title>The resurrection genome of Boea hygrometrica: A blueprint for survival of dehydration.</title>
        <authorList>
            <person name="Xiao L."/>
            <person name="Yang G."/>
            <person name="Zhang L."/>
            <person name="Yang X."/>
            <person name="Zhao S."/>
            <person name="Ji Z."/>
            <person name="Zhou Q."/>
            <person name="Hu M."/>
            <person name="Wang Y."/>
            <person name="Chen M."/>
            <person name="Xu Y."/>
            <person name="Jin H."/>
            <person name="Xiao X."/>
            <person name="Hu G."/>
            <person name="Bao F."/>
            <person name="Hu Y."/>
            <person name="Wan P."/>
            <person name="Li L."/>
            <person name="Deng X."/>
            <person name="Kuang T."/>
            <person name="Xiang C."/>
            <person name="Zhu J.K."/>
            <person name="Oliver M.J."/>
            <person name="He Y."/>
        </authorList>
    </citation>
    <scope>NUCLEOTIDE SEQUENCE [LARGE SCALE GENOMIC DNA]</scope>
    <source>
        <strain evidence="4">cv. XS01</strain>
    </source>
</reference>
<dbReference type="Proteomes" id="UP000250235">
    <property type="component" value="Unassembled WGS sequence"/>
</dbReference>
<keyword evidence="1" id="KW-0812">Transmembrane</keyword>
<feature type="transmembrane region" description="Helical" evidence="1">
    <location>
        <begin position="260"/>
        <end position="286"/>
    </location>
</feature>
<accession>A0A2Z7CPU1</accession>
<keyword evidence="1" id="KW-0472">Membrane</keyword>
<dbReference type="PANTHER" id="PTHR24177:SF435">
    <property type="entry name" value="ANKYRIN REPEAT-CONTAINING PROTEIN NPR4-LIKE"/>
    <property type="match status" value="1"/>
</dbReference>
<sequence>MHQQTLELVKRLCTALESLPSSDASPVYQNAIIKAAQNGIHEVVEVIVEMFPNAIYAQEPETDCNIFHIAARERVENIFNLIYHMNERKQYFYDSTDSSSNNFMHMCGELAPPHKLNHVSGAALQMQRELQWLKEMEMFVNPSRRTWYNSDDKTPQMLFSENHEKLKSQGEQWMKDTATSCSIAAALIVTVVFAAAFTVPGGVHSETGVPVYVEKTSFIIFAITDSISMFTSATSLLMFLSILTSRYAEQDFLYVLPKRLCIGLLTLFTSITFMIVAFSAAMYITLKEKSNLFLIPVALLACLPVTSFVLLQFPLLIAVMYSTYGRGIFGKKSDRREDCNKNQRKQWLSTSIRW</sequence>
<proteinExistence type="predicted"/>